<evidence type="ECO:0000256" key="5">
    <source>
        <dbReference type="ARBA" id="ARBA00022824"/>
    </source>
</evidence>
<evidence type="ECO:0000256" key="11">
    <source>
        <dbReference type="SAM" id="Phobius"/>
    </source>
</evidence>
<comment type="function">
    <text evidence="9">Catalytic component of the signal peptidase complex (SPC) which catalyzes the cleavage of N-terminal signal sequences from nascent proteins as they are translocated into the lumen of the endoplasmic reticulum. Specifically cleaves N-terminal signal peptides that contain a hydrophobic alpha-helix (h-region) shorter than 18-20 amino acids.</text>
</comment>
<dbReference type="GO" id="GO:0009003">
    <property type="term" value="F:signal peptidase activity"/>
    <property type="evidence" value="ECO:0007669"/>
    <property type="project" value="UniProtKB-EC"/>
</dbReference>
<keyword evidence="7 11" id="KW-1133">Transmembrane helix</keyword>
<keyword evidence="4 12" id="KW-0378">Hydrolase</keyword>
<keyword evidence="5" id="KW-0256">Endoplasmic reticulum</keyword>
<keyword evidence="2" id="KW-0645">Protease</keyword>
<keyword evidence="13" id="KW-1185">Reference proteome</keyword>
<gene>
    <name evidence="12" type="ORF">NRE15_05315</name>
</gene>
<evidence type="ECO:0000256" key="10">
    <source>
        <dbReference type="NCBIfam" id="TIGR02228"/>
    </source>
</evidence>
<evidence type="ECO:0000313" key="12">
    <source>
        <dbReference type="EMBL" id="UUX35062.1"/>
    </source>
</evidence>
<evidence type="ECO:0000256" key="3">
    <source>
        <dbReference type="ARBA" id="ARBA00022692"/>
    </source>
</evidence>
<keyword evidence="6" id="KW-0735">Signal-anchor</keyword>
<comment type="subcellular location">
    <subcellularLocation>
        <location evidence="1">Endoplasmic reticulum membrane</location>
        <topology evidence="1">Single-pass type II membrane protein</topology>
    </subcellularLocation>
</comment>
<evidence type="ECO:0000256" key="2">
    <source>
        <dbReference type="ARBA" id="ARBA00022670"/>
    </source>
</evidence>
<dbReference type="CDD" id="cd06462">
    <property type="entry name" value="Peptidase_S24_S26"/>
    <property type="match status" value="1"/>
</dbReference>
<proteinExistence type="predicted"/>
<evidence type="ECO:0000256" key="4">
    <source>
        <dbReference type="ARBA" id="ARBA00022801"/>
    </source>
</evidence>
<dbReference type="RefSeq" id="WP_313794555.1">
    <property type="nucleotide sequence ID" value="NZ_CP102453.1"/>
</dbReference>
<evidence type="ECO:0000256" key="9">
    <source>
        <dbReference type="ARBA" id="ARBA00045533"/>
    </source>
</evidence>
<evidence type="ECO:0000256" key="7">
    <source>
        <dbReference type="ARBA" id="ARBA00022989"/>
    </source>
</evidence>
<dbReference type="EC" id="3.4.21.89" evidence="10"/>
<dbReference type="SUPFAM" id="SSF51306">
    <property type="entry name" value="LexA/Signal peptidase"/>
    <property type="match status" value="1"/>
</dbReference>
<sequence length="165" mass="18528">MKVIKQLINILLNISVFLLIFLMVLNFMSNPSSSGLFGLKGYSVLSNSMQPTFSAGDYLIDYQTAYEDLKEGDVITYLLDNGIIVTHRITAETSDGFVTQGDANEFADDMPVTKEAYIAQYRFHIPYLGQLLIGLSQPIAFITLIFILAIYLLGIYLSNRHLEEN</sequence>
<evidence type="ECO:0000256" key="1">
    <source>
        <dbReference type="ARBA" id="ARBA00004648"/>
    </source>
</evidence>
<dbReference type="EMBL" id="CP102453">
    <property type="protein sequence ID" value="UUX35062.1"/>
    <property type="molecule type" value="Genomic_DNA"/>
</dbReference>
<reference evidence="12 13" key="1">
    <citation type="submission" date="2022-08" db="EMBL/GenBank/DDBJ databases">
        <title>Aerococcaceae sp. nov isolated from spoiled eye mask.</title>
        <authorList>
            <person name="Zhou G."/>
            <person name="Xie X.-B."/>
            <person name="Shi Q.-S."/>
            <person name="Wang Y.-S."/>
            <person name="Wen X."/>
            <person name="Peng H."/>
            <person name="Yang X.-J."/>
            <person name="Tao H.-B."/>
            <person name="Huang X.-M."/>
        </authorList>
    </citation>
    <scope>NUCLEOTIDE SEQUENCE [LARGE SCALE GENOMIC DNA]</scope>
    <source>
        <strain evidence="13">DM20194951</strain>
    </source>
</reference>
<evidence type="ECO:0000313" key="13">
    <source>
        <dbReference type="Proteomes" id="UP001315967"/>
    </source>
</evidence>
<feature type="transmembrane region" description="Helical" evidence="11">
    <location>
        <begin position="7"/>
        <end position="28"/>
    </location>
</feature>
<name>A0ABY5P8I9_9LACT</name>
<dbReference type="PRINTS" id="PR00728">
    <property type="entry name" value="SIGNALPTASE"/>
</dbReference>
<protein>
    <recommendedName>
        <fullName evidence="10">Signal peptidase I</fullName>
        <ecNumber evidence="10">3.4.21.89</ecNumber>
    </recommendedName>
</protein>
<keyword evidence="8 11" id="KW-0472">Membrane</keyword>
<dbReference type="PROSITE" id="PS00501">
    <property type="entry name" value="SPASE_I_1"/>
    <property type="match status" value="1"/>
</dbReference>
<dbReference type="Proteomes" id="UP001315967">
    <property type="component" value="Chromosome"/>
</dbReference>
<keyword evidence="3 11" id="KW-0812">Transmembrane</keyword>
<organism evidence="12 13">
    <name type="scientific">Fundicoccus culcitae</name>
    <dbReference type="NCBI Taxonomy" id="2969821"/>
    <lineage>
        <taxon>Bacteria</taxon>
        <taxon>Bacillati</taxon>
        <taxon>Bacillota</taxon>
        <taxon>Bacilli</taxon>
        <taxon>Lactobacillales</taxon>
        <taxon>Aerococcaceae</taxon>
        <taxon>Fundicoccus</taxon>
    </lineage>
</organism>
<feature type="transmembrane region" description="Helical" evidence="11">
    <location>
        <begin position="139"/>
        <end position="157"/>
    </location>
</feature>
<accession>A0ABY5P8I9</accession>
<evidence type="ECO:0000256" key="6">
    <source>
        <dbReference type="ARBA" id="ARBA00022968"/>
    </source>
</evidence>
<evidence type="ECO:0000256" key="8">
    <source>
        <dbReference type="ARBA" id="ARBA00023136"/>
    </source>
</evidence>
<dbReference type="InterPro" id="IPR036286">
    <property type="entry name" value="LexA/Signal_pep-like_sf"/>
</dbReference>
<dbReference type="NCBIfam" id="TIGR02228">
    <property type="entry name" value="sigpep_I_arch"/>
    <property type="match status" value="1"/>
</dbReference>
<dbReference type="InterPro" id="IPR019756">
    <property type="entry name" value="Pept_S26A_signal_pept_1_Ser-AS"/>
</dbReference>
<dbReference type="InterPro" id="IPR001733">
    <property type="entry name" value="Peptidase_S26B"/>
</dbReference>